<feature type="transmembrane region" description="Helical" evidence="10">
    <location>
        <begin position="68"/>
        <end position="86"/>
    </location>
</feature>
<dbReference type="PRINTS" id="PR00625">
    <property type="entry name" value="JDOMAIN"/>
</dbReference>
<feature type="domain" description="J" evidence="11">
    <location>
        <begin position="102"/>
        <end position="172"/>
    </location>
</feature>
<dbReference type="FunFam" id="1.10.287.110:FF:000039">
    <property type="entry name" value="Protein translocation complex component (Npl1)"/>
    <property type="match status" value="1"/>
</dbReference>
<dbReference type="Gene3D" id="2.60.40.150">
    <property type="entry name" value="C2 domain"/>
    <property type="match status" value="1"/>
</dbReference>
<organism evidence="13 14">
    <name type="scientific">Tilletia caries</name>
    <name type="common">wheat bunt fungus</name>
    <dbReference type="NCBI Taxonomy" id="13290"/>
    <lineage>
        <taxon>Eukaryota</taxon>
        <taxon>Fungi</taxon>
        <taxon>Dikarya</taxon>
        <taxon>Basidiomycota</taxon>
        <taxon>Ustilaginomycotina</taxon>
        <taxon>Exobasidiomycetes</taxon>
        <taxon>Tilletiales</taxon>
        <taxon>Tilletiaceae</taxon>
        <taxon>Tilletia</taxon>
    </lineage>
</organism>
<dbReference type="PANTHER" id="PTHR24075:SF0">
    <property type="entry name" value="TRANSLOCATION PROTEIN SEC63 HOMOLOG"/>
    <property type="match status" value="1"/>
</dbReference>
<dbReference type="GO" id="GO:0031207">
    <property type="term" value="C:Sec62/Sec63 complex"/>
    <property type="evidence" value="ECO:0007669"/>
    <property type="project" value="TreeGrafter"/>
</dbReference>
<evidence type="ECO:0000259" key="11">
    <source>
        <dbReference type="PROSITE" id="PS50076"/>
    </source>
</evidence>
<dbReference type="InterPro" id="IPR035892">
    <property type="entry name" value="C2_domain_sf"/>
</dbReference>
<dbReference type="EMBL" id="LWDD02000863">
    <property type="protein sequence ID" value="KAE8256322.1"/>
    <property type="molecule type" value="Genomic_DNA"/>
</dbReference>
<feature type="transmembrane region" description="Helical" evidence="10">
    <location>
        <begin position="12"/>
        <end position="33"/>
    </location>
</feature>
<dbReference type="EMBL" id="CAJHJG010005073">
    <property type="protein sequence ID" value="CAD6947295.1"/>
    <property type="molecule type" value="Genomic_DNA"/>
</dbReference>
<keyword evidence="15" id="KW-1185">Reference proteome</keyword>
<evidence type="ECO:0000256" key="1">
    <source>
        <dbReference type="ARBA" id="ARBA00004477"/>
    </source>
</evidence>
<dbReference type="AlphaFoldDB" id="A0A177UBP0"/>
<dbReference type="InterPro" id="IPR014756">
    <property type="entry name" value="Ig_E-set"/>
</dbReference>
<proteinExistence type="predicted"/>
<dbReference type="InterPro" id="IPR001623">
    <property type="entry name" value="DnaJ_domain"/>
</dbReference>
<dbReference type="Gene3D" id="1.10.287.110">
    <property type="entry name" value="DnaJ domain"/>
    <property type="match status" value="1"/>
</dbReference>
<evidence type="ECO:0000313" key="13">
    <source>
        <dbReference type="EMBL" id="KAE8256322.1"/>
    </source>
</evidence>
<feature type="region of interest" description="Disordered" evidence="9">
    <location>
        <begin position="624"/>
        <end position="693"/>
    </location>
</feature>
<protein>
    <recommendedName>
        <fullName evidence="11">J domain-containing protein</fullName>
    </recommendedName>
</protein>
<dbReference type="Proteomes" id="UP000077671">
    <property type="component" value="Unassembled WGS sequence"/>
</dbReference>
<keyword evidence="2" id="KW-0813">Transport</keyword>
<gene>
    <name evidence="13" type="ORF">A4X03_0g5424</name>
    <name evidence="12" type="ORF">JKIAZH3_G371</name>
</gene>
<reference evidence="13" key="1">
    <citation type="submission" date="2016-04" db="EMBL/GenBank/DDBJ databases">
        <authorList>
            <person name="Nguyen H.D."/>
            <person name="Kesanakurti P."/>
            <person name="Cullis J."/>
            <person name="Levesque C.A."/>
            <person name="Hambleton S."/>
        </authorList>
    </citation>
    <scope>NUCLEOTIDE SEQUENCE</scope>
    <source>
        <strain evidence="13">DAOMC 238032</strain>
    </source>
</reference>
<dbReference type="SUPFAM" id="SSF81296">
    <property type="entry name" value="E set domains"/>
    <property type="match status" value="1"/>
</dbReference>
<dbReference type="SMART" id="SM00271">
    <property type="entry name" value="DnaJ"/>
    <property type="match status" value="1"/>
</dbReference>
<feature type="compositionally biased region" description="Low complexity" evidence="9">
    <location>
        <begin position="498"/>
        <end position="509"/>
    </location>
</feature>
<evidence type="ECO:0000313" key="12">
    <source>
        <dbReference type="EMBL" id="CAD6947295.1"/>
    </source>
</evidence>
<feature type="compositionally biased region" description="Acidic residues" evidence="9">
    <location>
        <begin position="666"/>
        <end position="693"/>
    </location>
</feature>
<keyword evidence="5" id="KW-0653">Protein transport</keyword>
<comment type="subcellular location">
    <subcellularLocation>
        <location evidence="1">Endoplasmic reticulum membrane</location>
        <topology evidence="1">Multi-pass membrane protein</topology>
    </subcellularLocation>
</comment>
<reference evidence="12" key="3">
    <citation type="submission" date="2020-10" db="EMBL/GenBank/DDBJ databases">
        <authorList>
            <person name="Sedaghatjoo S."/>
        </authorList>
    </citation>
    <scope>NUCLEOTIDE SEQUENCE</scope>
    <source>
        <strain evidence="12">AZH3</strain>
    </source>
</reference>
<name>A0A177UBP0_9BASI</name>
<dbReference type="GO" id="GO:0006614">
    <property type="term" value="P:SRP-dependent cotranslational protein targeting to membrane"/>
    <property type="evidence" value="ECO:0007669"/>
    <property type="project" value="TreeGrafter"/>
</dbReference>
<dbReference type="SUPFAM" id="SSF158702">
    <property type="entry name" value="Sec63 N-terminal domain-like"/>
    <property type="match status" value="1"/>
</dbReference>
<comment type="caution">
    <text evidence="13">The sequence shown here is derived from an EMBL/GenBank/DDBJ whole genome shotgun (WGS) entry which is preliminary data.</text>
</comment>
<dbReference type="GO" id="GO:0006620">
    <property type="term" value="P:post-translational protein targeting to endoplasmic reticulum membrane"/>
    <property type="evidence" value="ECO:0007669"/>
    <property type="project" value="TreeGrafter"/>
</dbReference>
<evidence type="ECO:0000256" key="5">
    <source>
        <dbReference type="ARBA" id="ARBA00022927"/>
    </source>
</evidence>
<dbReference type="CDD" id="cd06257">
    <property type="entry name" value="DnaJ"/>
    <property type="match status" value="1"/>
</dbReference>
<keyword evidence="3 10" id="KW-0812">Transmembrane</keyword>
<sequence>MSEYKYDEEGGQFYTFVLTFLLLILVPLTYTTVLSSKRDRNQSWFDVKGQKVKAIKNLRKRSLTNPQVSARVLFILVGWSAVAYLSQKIANAATNSTHPVYDPFTILGIKTSATEKEIKKHYKKLSVKFHPDKIELVANQTKEWAESQFIELTKAYKSLTDETIRKNFELYGHPDGRQEMSMGIALPTWIIEGQNNVWVLGVYGILFGLGLPYLVAKWWYGSRSRTKDGIINGTAQSFFKNLREDTPVGRLVAMIAIAEEFDAPAYDKRGKLPYEEDFVALRGELSALLAEYDPRWWLIDDGDFKSQSIRRSLTLLYAYFLRLESKNKKLNTEIYRIGLKATQLLNGTLSISLAHNWLNETLEIMHTVQCLVQAVPLIEPRPVQELMQLPHLTIARAQALVSGSKLGGLGIQGFWNMPDEQRRKILAVGGAGGAGVGGKEYEEMVKVAGEWPRVELVDAYFKVVGERLVTTGAIVQFVIKVCLSPLRTNRKMMTNGVSPDSAAASLNSDSDVRPGTEDDDDTKLDALIGRNEDKAKDGKQAIGYARAPYFLDERKPHWWVFLGDHKLDRVIVHPTRLTDIGPDRVRTYSIQFQAPPQAALYTFQAFVVSDSYLGSEASKPVKLRVDDPSALDGEDVEDDISDPDEDTLAGQMAAMRGERVKRRAEDDEDDDDSSATDDDVLEEESEDSSDESD</sequence>
<dbReference type="InterPro" id="IPR004179">
    <property type="entry name" value="Sec63-dom"/>
</dbReference>
<keyword evidence="7 10" id="KW-0472">Membrane</keyword>
<dbReference type="Pfam" id="PF02889">
    <property type="entry name" value="Sec63"/>
    <property type="match status" value="1"/>
</dbReference>
<keyword evidence="8" id="KW-0143">Chaperone</keyword>
<dbReference type="PROSITE" id="PS50076">
    <property type="entry name" value="DNAJ_2"/>
    <property type="match status" value="1"/>
</dbReference>
<evidence type="ECO:0000256" key="7">
    <source>
        <dbReference type="ARBA" id="ARBA00023136"/>
    </source>
</evidence>
<evidence type="ECO:0000256" key="2">
    <source>
        <dbReference type="ARBA" id="ARBA00022448"/>
    </source>
</evidence>
<evidence type="ECO:0000256" key="6">
    <source>
        <dbReference type="ARBA" id="ARBA00022989"/>
    </source>
</evidence>
<dbReference type="GO" id="GO:0008320">
    <property type="term" value="F:protein transmembrane transporter activity"/>
    <property type="evidence" value="ECO:0007669"/>
    <property type="project" value="TreeGrafter"/>
</dbReference>
<feature type="transmembrane region" description="Helical" evidence="10">
    <location>
        <begin position="197"/>
        <end position="216"/>
    </location>
</feature>
<evidence type="ECO:0000256" key="3">
    <source>
        <dbReference type="ARBA" id="ARBA00022692"/>
    </source>
</evidence>
<evidence type="ECO:0000256" key="10">
    <source>
        <dbReference type="SAM" id="Phobius"/>
    </source>
</evidence>
<dbReference type="Pfam" id="PF00226">
    <property type="entry name" value="DnaJ"/>
    <property type="match status" value="1"/>
</dbReference>
<evidence type="ECO:0000256" key="9">
    <source>
        <dbReference type="SAM" id="MobiDB-lite"/>
    </source>
</evidence>
<evidence type="ECO:0000256" key="8">
    <source>
        <dbReference type="ARBA" id="ARBA00023186"/>
    </source>
</evidence>
<keyword evidence="4" id="KW-0256">Endoplasmic reticulum</keyword>
<dbReference type="PANTHER" id="PTHR24075">
    <property type="entry name" value="SEC63 DOMAIN-CONTAINING"/>
    <property type="match status" value="1"/>
</dbReference>
<dbReference type="GO" id="GO:0003723">
    <property type="term" value="F:RNA binding"/>
    <property type="evidence" value="ECO:0007669"/>
    <property type="project" value="TreeGrafter"/>
</dbReference>
<dbReference type="Gene3D" id="1.10.3380.10">
    <property type="entry name" value="Sec63 N-terminal domain-like domain"/>
    <property type="match status" value="1"/>
</dbReference>
<dbReference type="SUPFAM" id="SSF46565">
    <property type="entry name" value="Chaperone J-domain"/>
    <property type="match status" value="1"/>
</dbReference>
<feature type="compositionally biased region" description="Acidic residues" evidence="9">
    <location>
        <begin position="632"/>
        <end position="647"/>
    </location>
</feature>
<keyword evidence="6 10" id="KW-1133">Transmembrane helix</keyword>
<dbReference type="InterPro" id="IPR036869">
    <property type="entry name" value="J_dom_sf"/>
</dbReference>
<evidence type="ECO:0000313" key="14">
    <source>
        <dbReference type="Proteomes" id="UP000077671"/>
    </source>
</evidence>
<accession>A0A177UBP0</accession>
<reference evidence="13" key="2">
    <citation type="journal article" date="2019" name="IMA Fungus">
        <title>Genome sequencing and comparison of five Tilletia species to identify candidate genes for the detection of regulated species infecting wheat.</title>
        <authorList>
            <person name="Nguyen H.D.T."/>
            <person name="Sultana T."/>
            <person name="Kesanakurti P."/>
            <person name="Hambleton S."/>
        </authorList>
    </citation>
    <scope>NUCLEOTIDE SEQUENCE</scope>
    <source>
        <strain evidence="13">DAOMC 238032</strain>
    </source>
</reference>
<evidence type="ECO:0000313" key="15">
    <source>
        <dbReference type="Proteomes" id="UP000836402"/>
    </source>
</evidence>
<dbReference type="Proteomes" id="UP000836402">
    <property type="component" value="Unassembled WGS sequence"/>
</dbReference>
<feature type="region of interest" description="Disordered" evidence="9">
    <location>
        <begin position="494"/>
        <end position="522"/>
    </location>
</feature>
<evidence type="ECO:0000256" key="4">
    <source>
        <dbReference type="ARBA" id="ARBA00022824"/>
    </source>
</evidence>